<dbReference type="NCBIfam" id="TIGR01149">
    <property type="entry name" value="mtrG"/>
    <property type="match status" value="1"/>
</dbReference>
<dbReference type="UniPathway" id="UPA00640">
    <property type="reaction ID" value="UER00698"/>
</dbReference>
<keyword evidence="2 10" id="KW-0554">One-carbon metabolism</keyword>
<dbReference type="GO" id="GO:0006730">
    <property type="term" value="P:one-carbon metabolic process"/>
    <property type="evidence" value="ECO:0007669"/>
    <property type="project" value="UniProtKB-UniRule"/>
</dbReference>
<evidence type="ECO:0000256" key="2">
    <source>
        <dbReference type="ARBA" id="ARBA00022563"/>
    </source>
</evidence>
<dbReference type="GO" id="GO:0032259">
    <property type="term" value="P:methylation"/>
    <property type="evidence" value="ECO:0007669"/>
    <property type="project" value="UniProtKB-KW"/>
</dbReference>
<dbReference type="GO" id="GO:0019386">
    <property type="term" value="P:methanogenesis, from carbon dioxide"/>
    <property type="evidence" value="ECO:0007669"/>
    <property type="project" value="UniProtKB-UniRule"/>
</dbReference>
<organism evidence="11 12">
    <name type="scientific">Candidatus Argoarchaeum ethanivorans</name>
    <dbReference type="NCBI Taxonomy" id="2608793"/>
    <lineage>
        <taxon>Archaea</taxon>
        <taxon>Methanobacteriati</taxon>
        <taxon>Methanobacteriota</taxon>
        <taxon>Stenosarchaea group</taxon>
        <taxon>Methanomicrobia</taxon>
        <taxon>Methanosarcinales</taxon>
        <taxon>Methanosarcinales incertae sedis</taxon>
        <taxon>GOM Arc I cluster</taxon>
        <taxon>Candidatus Argoarchaeum</taxon>
    </lineage>
</organism>
<dbReference type="GO" id="GO:0005886">
    <property type="term" value="C:plasma membrane"/>
    <property type="evidence" value="ECO:0007669"/>
    <property type="project" value="UniProtKB-SubCell"/>
</dbReference>
<evidence type="ECO:0000256" key="1">
    <source>
        <dbReference type="ARBA" id="ARBA00022475"/>
    </source>
</evidence>
<comment type="function">
    <text evidence="10">Part of a complex that catalyzes the formation of methyl-coenzyme M and tetrahydromethanopterin from coenzyme M and methyl-tetrahydromethanopterin. This is an energy-conserving, sodium-ion translocating step.</text>
</comment>
<name>A0A811TDW8_9EURY</name>
<reference evidence="11" key="1">
    <citation type="submission" date="2020-10" db="EMBL/GenBank/DDBJ databases">
        <authorList>
            <person name="Hahn C.J."/>
            <person name="Laso-Perez R."/>
            <person name="Vulcano F."/>
            <person name="Vaziourakis K.-M."/>
            <person name="Stokke R."/>
            <person name="Steen I.H."/>
            <person name="Teske A."/>
            <person name="Boetius A."/>
            <person name="Liebeke M."/>
            <person name="Amann R."/>
            <person name="Knittel K."/>
        </authorList>
    </citation>
    <scope>NUCLEOTIDE SEQUENCE</scope>
    <source>
        <strain evidence="11">Gfbio:e3339647-f889-4370-9287-4fb5cb688e4c:AG392D22_GoMArc1</strain>
    </source>
</reference>
<comment type="subunit">
    <text evidence="10">The complex is composed of 8 subunits; MtrA, MtrB, MtrC, MtrD, MtrE, MtrF, MtrG and MtrH.</text>
</comment>
<dbReference type="EMBL" id="CAJHIS010000017">
    <property type="protein sequence ID" value="CAD6494010.1"/>
    <property type="molecule type" value="Genomic_DNA"/>
</dbReference>
<sequence>MAEYEEIMNQMDRIEERVEFTSAEIFQQRGIMIGRWIGVLYGIVVALLIIFIIGL</sequence>
<accession>A0A811TDW8</accession>
<evidence type="ECO:0000256" key="6">
    <source>
        <dbReference type="ARBA" id="ARBA00022967"/>
    </source>
</evidence>
<dbReference type="HAMAP" id="MF_01500">
    <property type="entry name" value="MtrG"/>
    <property type="match status" value="1"/>
</dbReference>
<dbReference type="EC" id="7.2.1.4" evidence="10"/>
<evidence type="ECO:0000256" key="9">
    <source>
        <dbReference type="ARBA" id="ARBA00023136"/>
    </source>
</evidence>
<keyword evidence="5 10" id="KW-0812">Transmembrane</keyword>
<protein>
    <recommendedName>
        <fullName evidence="10">Tetrahydromethanopterin S-methyltransferase subunit G</fullName>
        <ecNumber evidence="10">7.2.1.4</ecNumber>
    </recommendedName>
    <alternativeName>
        <fullName evidence="10">N5-methyltetrahydromethanopterin--coenzyme M methyltransferase subunit G</fullName>
    </alternativeName>
</protein>
<comment type="catalytic activity">
    <reaction evidence="10">
        <text>5-methyl-5,6,7,8-tetrahydromethanopterin + coenzyme M + 2 Na(+)(in) = 5,6,7,8-tetrahydromethanopterin + methyl-coenzyme M + 2 Na(+)(out)</text>
        <dbReference type="Rhea" id="RHEA:53492"/>
        <dbReference type="ChEBI" id="CHEBI:29101"/>
        <dbReference type="ChEBI" id="CHEBI:58103"/>
        <dbReference type="ChEBI" id="CHEBI:58116"/>
        <dbReference type="ChEBI" id="CHEBI:58286"/>
        <dbReference type="ChEBI" id="CHEBI:58319"/>
        <dbReference type="EC" id="7.2.1.4"/>
    </reaction>
</comment>
<comment type="similarity">
    <text evidence="10">Belongs to the MtrG family.</text>
</comment>
<feature type="transmembrane region" description="Helical" evidence="10">
    <location>
        <begin position="36"/>
        <end position="54"/>
    </location>
</feature>
<evidence type="ECO:0000313" key="12">
    <source>
        <dbReference type="Proteomes" id="UP000634805"/>
    </source>
</evidence>
<comment type="pathway">
    <text evidence="10">One-carbon metabolism; methanogenesis from CO(2); methyl-coenzyme M from 5,10-methylene-5,6,7,8-tetrahydromethanopterin: step 2/2.</text>
</comment>
<gene>
    <name evidence="10 11" type="primary">mtrG</name>
    <name evidence="11" type="ORF">EMLJLAPB_00681</name>
</gene>
<evidence type="ECO:0000313" key="11">
    <source>
        <dbReference type="EMBL" id="CAD6494010.1"/>
    </source>
</evidence>
<keyword evidence="6 10" id="KW-1278">Translocase</keyword>
<keyword evidence="1 10" id="KW-1003">Cell membrane</keyword>
<dbReference type="AlphaFoldDB" id="A0A811TDW8"/>
<keyword evidence="8 10" id="KW-0484">Methanogenesis</keyword>
<dbReference type="Pfam" id="PF04210">
    <property type="entry name" value="MtrG"/>
    <property type="match status" value="1"/>
</dbReference>
<dbReference type="Proteomes" id="UP000634805">
    <property type="component" value="Unassembled WGS sequence"/>
</dbReference>
<evidence type="ECO:0000256" key="5">
    <source>
        <dbReference type="ARBA" id="ARBA00022692"/>
    </source>
</evidence>
<comment type="caution">
    <text evidence="11">The sequence shown here is derived from an EMBL/GenBank/DDBJ whole genome shotgun (WGS) entry which is preliminary data.</text>
</comment>
<proteinExistence type="inferred from homology"/>
<keyword evidence="4 10" id="KW-0808">Transferase</keyword>
<keyword evidence="9 10" id="KW-0472">Membrane</keyword>
<evidence type="ECO:0000256" key="8">
    <source>
        <dbReference type="ARBA" id="ARBA00022994"/>
    </source>
</evidence>
<keyword evidence="7 10" id="KW-1133">Transmembrane helix</keyword>
<evidence type="ECO:0000256" key="7">
    <source>
        <dbReference type="ARBA" id="ARBA00022989"/>
    </source>
</evidence>
<comment type="subcellular location">
    <subcellularLocation>
        <location evidence="10">Cell membrane</location>
        <topology evidence="10">Single-pass membrane protein</topology>
    </subcellularLocation>
</comment>
<evidence type="ECO:0000256" key="10">
    <source>
        <dbReference type="HAMAP-Rule" id="MF_01500"/>
    </source>
</evidence>
<dbReference type="InterPro" id="IPR005866">
    <property type="entry name" value="THM_MeTrfase_su_G"/>
</dbReference>
<evidence type="ECO:0000256" key="3">
    <source>
        <dbReference type="ARBA" id="ARBA00022603"/>
    </source>
</evidence>
<evidence type="ECO:0000256" key="4">
    <source>
        <dbReference type="ARBA" id="ARBA00022679"/>
    </source>
</evidence>
<keyword evidence="3 10" id="KW-0489">Methyltransferase</keyword>
<dbReference type="GO" id="GO:0030269">
    <property type="term" value="F:tetrahydromethanopterin S-methyltransferase activity"/>
    <property type="evidence" value="ECO:0007669"/>
    <property type="project" value="UniProtKB-UniRule"/>
</dbReference>